<dbReference type="PROSITE" id="PS51352">
    <property type="entry name" value="THIOREDOXIN_2"/>
    <property type="match status" value="1"/>
</dbReference>
<name>A0ABT0CAB2_THEVL</name>
<keyword evidence="1" id="KW-0732">Signal</keyword>
<dbReference type="SUPFAM" id="SSF52833">
    <property type="entry name" value="Thioredoxin-like"/>
    <property type="match status" value="1"/>
</dbReference>
<sequence length="190" mass="20725">MLLLRIFLVFLLVVYMSLSAAPASALLNDDRYDGNIFALYGSNGGMIPPRVTLKQAKEQGIPALLVYYIDDSSDCKKYAATVANLQVRYGLGVYFIPYSVDSLSPEDERGQYYTGQVPQTLLFDPEGNIAYQSVGNRPITEVENAIRALFKLDPVPPGVIKAKPFNEIQTGFAGSRFPAAPTPAPAEAEP</sequence>
<dbReference type="EMBL" id="JAFIRA010000014">
    <property type="protein sequence ID" value="MCJ2542713.1"/>
    <property type="molecule type" value="Genomic_DNA"/>
</dbReference>
<feature type="chain" id="PRO_5045248021" evidence="1">
    <location>
        <begin position="21"/>
        <end position="190"/>
    </location>
</feature>
<protein>
    <submittedName>
        <fullName evidence="3">Thylakoid membrane photosystem I accumulation factor</fullName>
    </submittedName>
</protein>
<evidence type="ECO:0000313" key="3">
    <source>
        <dbReference type="EMBL" id="MCJ2542713.1"/>
    </source>
</evidence>
<dbReference type="Proteomes" id="UP000830835">
    <property type="component" value="Unassembled WGS sequence"/>
</dbReference>
<evidence type="ECO:0000313" key="4">
    <source>
        <dbReference type="Proteomes" id="UP000830835"/>
    </source>
</evidence>
<dbReference type="InterPro" id="IPR013766">
    <property type="entry name" value="Thioredoxin_domain"/>
</dbReference>
<feature type="signal peptide" evidence="1">
    <location>
        <begin position="1"/>
        <end position="20"/>
    </location>
</feature>
<evidence type="ECO:0000256" key="1">
    <source>
        <dbReference type="SAM" id="SignalP"/>
    </source>
</evidence>
<feature type="domain" description="Thioredoxin" evidence="2">
    <location>
        <begin position="15"/>
        <end position="151"/>
    </location>
</feature>
<organism evidence="3 4">
    <name type="scientific">Thermostichus vulcanus str. 'Rupite'</name>
    <dbReference type="NCBI Taxonomy" id="2813851"/>
    <lineage>
        <taxon>Bacteria</taxon>
        <taxon>Bacillati</taxon>
        <taxon>Cyanobacteriota</taxon>
        <taxon>Cyanophyceae</taxon>
        <taxon>Thermostichales</taxon>
        <taxon>Thermostichaceae</taxon>
        <taxon>Thermostichus</taxon>
    </lineage>
</organism>
<proteinExistence type="predicted"/>
<evidence type="ECO:0000259" key="2">
    <source>
        <dbReference type="PROSITE" id="PS51352"/>
    </source>
</evidence>
<dbReference type="Gene3D" id="3.40.30.10">
    <property type="entry name" value="Glutaredoxin"/>
    <property type="match status" value="1"/>
</dbReference>
<dbReference type="NCBIfam" id="NF038096">
    <property type="entry name" value="thylak_slr1796"/>
    <property type="match status" value="1"/>
</dbReference>
<comment type="caution">
    <text evidence="3">The sequence shown here is derived from an EMBL/GenBank/DDBJ whole genome shotgun (WGS) entry which is preliminary data.</text>
</comment>
<accession>A0ABT0CAB2</accession>
<reference evidence="3" key="1">
    <citation type="submission" date="2021-02" db="EMBL/GenBank/DDBJ databases">
        <title>The CRISPR/cas machinery reduction and long-range gene transfer in the hot spring cyanobacterium Synechococcus.</title>
        <authorList>
            <person name="Dvorak P."/>
            <person name="Jahodarova E."/>
            <person name="Hasler P."/>
            <person name="Poulickova A."/>
        </authorList>
    </citation>
    <scope>NUCLEOTIDE SEQUENCE</scope>
    <source>
        <strain evidence="3">Rupite</strain>
    </source>
</reference>
<gene>
    <name evidence="3" type="ORF">JX360_07295</name>
</gene>
<dbReference type="InterPro" id="IPR036249">
    <property type="entry name" value="Thioredoxin-like_sf"/>
</dbReference>
<keyword evidence="4" id="KW-1185">Reference proteome</keyword>
<dbReference type="RefSeq" id="WP_244349993.1">
    <property type="nucleotide sequence ID" value="NZ_JAFIRA010000014.1"/>
</dbReference>
<dbReference type="InterPro" id="IPR048069">
    <property type="entry name" value="Thylak_slr1796"/>
</dbReference>